<dbReference type="EMBL" id="CAJNON010002775">
    <property type="protein sequence ID" value="CAF1516691.1"/>
    <property type="molecule type" value="Genomic_DNA"/>
</dbReference>
<evidence type="ECO:0000313" key="1">
    <source>
        <dbReference type="EMBL" id="CAF1516691.1"/>
    </source>
</evidence>
<evidence type="ECO:0000313" key="2">
    <source>
        <dbReference type="EMBL" id="CAF4149517.1"/>
    </source>
</evidence>
<name>A0A815UJ63_9BILA</name>
<organism evidence="1 3">
    <name type="scientific">Adineta steineri</name>
    <dbReference type="NCBI Taxonomy" id="433720"/>
    <lineage>
        <taxon>Eukaryota</taxon>
        <taxon>Metazoa</taxon>
        <taxon>Spiralia</taxon>
        <taxon>Gnathifera</taxon>
        <taxon>Rotifera</taxon>
        <taxon>Eurotatoria</taxon>
        <taxon>Bdelloidea</taxon>
        <taxon>Adinetida</taxon>
        <taxon>Adinetidae</taxon>
        <taxon>Adineta</taxon>
    </lineage>
</organism>
<feature type="non-terminal residue" evidence="1">
    <location>
        <position position="57"/>
    </location>
</feature>
<dbReference type="Proteomes" id="UP000663881">
    <property type="component" value="Unassembled WGS sequence"/>
</dbReference>
<evidence type="ECO:0000313" key="3">
    <source>
        <dbReference type="Proteomes" id="UP000663891"/>
    </source>
</evidence>
<sequence>MVVLIVYEVRNNRPGHITVIATINRQRLYNMPLYLHAQFKHEVLINTPDADERFDIL</sequence>
<protein>
    <submittedName>
        <fullName evidence="1">Uncharacterized protein</fullName>
    </submittedName>
</protein>
<proteinExistence type="predicted"/>
<gene>
    <name evidence="2" type="ORF">OKA104_LOCUS38174</name>
    <name evidence="1" type="ORF">VCS650_LOCUS43069</name>
</gene>
<dbReference type="Proteomes" id="UP000663891">
    <property type="component" value="Unassembled WGS sequence"/>
</dbReference>
<reference evidence="1" key="1">
    <citation type="submission" date="2021-02" db="EMBL/GenBank/DDBJ databases">
        <authorList>
            <person name="Nowell W R."/>
        </authorList>
    </citation>
    <scope>NUCLEOTIDE SEQUENCE</scope>
</reference>
<accession>A0A815UJ63</accession>
<dbReference type="EMBL" id="CAJOAY010006743">
    <property type="protein sequence ID" value="CAF4149517.1"/>
    <property type="molecule type" value="Genomic_DNA"/>
</dbReference>
<comment type="caution">
    <text evidence="1">The sequence shown here is derived from an EMBL/GenBank/DDBJ whole genome shotgun (WGS) entry which is preliminary data.</text>
</comment>
<dbReference type="AlphaFoldDB" id="A0A815UJ63"/>